<sequence length="97" mass="11137">MPDKYSTELLVENCNKDEEKNTQFPLDAYIVTYKDSNGDVRKDIVRASAKVNLFDMYYDKFGANSLISIDYGHGTVNPKLYGIKVPNKTKKRPRRNA</sequence>
<gene>
    <name evidence="1" type="ORF">METZ01_LOCUS86850</name>
</gene>
<dbReference type="AlphaFoldDB" id="A0A381V0S9"/>
<accession>A0A381V0S9</accession>
<proteinExistence type="predicted"/>
<protein>
    <submittedName>
        <fullName evidence="1">Uncharacterized protein</fullName>
    </submittedName>
</protein>
<organism evidence="1">
    <name type="scientific">marine metagenome</name>
    <dbReference type="NCBI Taxonomy" id="408172"/>
    <lineage>
        <taxon>unclassified sequences</taxon>
        <taxon>metagenomes</taxon>
        <taxon>ecological metagenomes</taxon>
    </lineage>
</organism>
<name>A0A381V0S9_9ZZZZ</name>
<reference evidence="1" key="1">
    <citation type="submission" date="2018-05" db="EMBL/GenBank/DDBJ databases">
        <authorList>
            <person name="Lanie J.A."/>
            <person name="Ng W.-L."/>
            <person name="Kazmierczak K.M."/>
            <person name="Andrzejewski T.M."/>
            <person name="Davidsen T.M."/>
            <person name="Wayne K.J."/>
            <person name="Tettelin H."/>
            <person name="Glass J.I."/>
            <person name="Rusch D."/>
            <person name="Podicherti R."/>
            <person name="Tsui H.-C.T."/>
            <person name="Winkler M.E."/>
        </authorList>
    </citation>
    <scope>NUCLEOTIDE SEQUENCE</scope>
</reference>
<evidence type="ECO:0000313" key="1">
    <source>
        <dbReference type="EMBL" id="SVA33996.1"/>
    </source>
</evidence>
<dbReference type="EMBL" id="UINC01007555">
    <property type="protein sequence ID" value="SVA33996.1"/>
    <property type="molecule type" value="Genomic_DNA"/>
</dbReference>